<accession>A0A0C4FBF8</accession>
<protein>
    <recommendedName>
        <fullName evidence="4">DUF4219 domain-containing protein</fullName>
    </recommendedName>
</protein>
<keyword evidence="3" id="KW-1185">Reference proteome</keyword>
<proteinExistence type="predicted"/>
<dbReference type="AlphaFoldDB" id="A0A0C4FBF8"/>
<dbReference type="Proteomes" id="UP000005240">
    <property type="component" value="Unassembled WGS sequence"/>
</dbReference>
<reference evidence="2 3" key="3">
    <citation type="journal article" date="2017" name="G3 (Bethesda)">
        <title>Comparative analysis highlights variable genome content of wheat rusts and divergence of the mating loci.</title>
        <authorList>
            <person name="Cuomo C.A."/>
            <person name="Bakkeren G."/>
            <person name="Khalil H.B."/>
            <person name="Panwar V."/>
            <person name="Joly D."/>
            <person name="Linning R."/>
            <person name="Sakthikumar S."/>
            <person name="Song X."/>
            <person name="Adiconis X."/>
            <person name="Fan L."/>
            <person name="Goldberg J.M."/>
            <person name="Levin J.Z."/>
            <person name="Young S."/>
            <person name="Zeng Q."/>
            <person name="Anikster Y."/>
            <person name="Bruce M."/>
            <person name="Wang M."/>
            <person name="Yin C."/>
            <person name="McCallum B."/>
            <person name="Szabo L.J."/>
            <person name="Hulbert S."/>
            <person name="Chen X."/>
            <person name="Fellers J.P."/>
        </authorList>
    </citation>
    <scope>NUCLEOTIDE SEQUENCE</scope>
    <source>
        <strain evidence="3">Isolate 1-1 / race 1 (BBBD)</strain>
        <strain evidence="2">isolate 1-1 / race 1 (BBBD)</strain>
    </source>
</reference>
<reference evidence="1" key="1">
    <citation type="submission" date="2009-11" db="EMBL/GenBank/DDBJ databases">
        <authorList>
            <consortium name="The Broad Institute Genome Sequencing Platform"/>
            <person name="Ward D."/>
            <person name="Feldgarden M."/>
            <person name="Earl A."/>
            <person name="Young S.K."/>
            <person name="Zeng Q."/>
            <person name="Koehrsen M."/>
            <person name="Alvarado L."/>
            <person name="Berlin A."/>
            <person name="Bochicchio J."/>
            <person name="Borenstein D."/>
            <person name="Chapman S.B."/>
            <person name="Chen Z."/>
            <person name="Engels R."/>
            <person name="Freedman E."/>
            <person name="Gellesch M."/>
            <person name="Goldberg J."/>
            <person name="Griggs A."/>
            <person name="Gujja S."/>
            <person name="Heilman E."/>
            <person name="Heiman D."/>
            <person name="Hepburn T."/>
            <person name="Howarth C."/>
            <person name="Jen D."/>
            <person name="Larson L."/>
            <person name="Lewis B."/>
            <person name="Mehta T."/>
            <person name="Park D."/>
            <person name="Pearson M."/>
            <person name="Roberts A."/>
            <person name="Saif S."/>
            <person name="Shea T."/>
            <person name="Shenoy N."/>
            <person name="Sisk P."/>
            <person name="Stolte C."/>
            <person name="Sykes S."/>
            <person name="Thomson T."/>
            <person name="Walk T."/>
            <person name="White J."/>
            <person name="Yandava C."/>
            <person name="Izard J."/>
            <person name="Baranova O.V."/>
            <person name="Blanton J.M."/>
            <person name="Tanner A.C."/>
            <person name="Dewhirst F.E."/>
            <person name="Haas B."/>
            <person name="Nusbaum C."/>
            <person name="Birren B."/>
        </authorList>
    </citation>
    <scope>NUCLEOTIDE SEQUENCE [LARGE SCALE GENOMIC DNA]</scope>
    <source>
        <strain evidence="1">1-1 BBBD Race 1</strain>
    </source>
</reference>
<evidence type="ECO:0000313" key="1">
    <source>
        <dbReference type="EMBL" id="OAV86648.1"/>
    </source>
</evidence>
<name>A0A0C4FBF8_PUCT1</name>
<dbReference type="EnsemblFungi" id="PTTG_10556-t43_1">
    <property type="protein sequence ID" value="PTTG_10556-t43_1-p1"/>
    <property type="gene ID" value="PTTG_10556"/>
</dbReference>
<dbReference type="EMBL" id="ADAS02000924">
    <property type="protein sequence ID" value="OAV86648.1"/>
    <property type="molecule type" value="Genomic_DNA"/>
</dbReference>
<organism evidence="1">
    <name type="scientific">Puccinia triticina (isolate 1-1 / race 1 (BBBD))</name>
    <name type="common">Brown leaf rust fungus</name>
    <dbReference type="NCBI Taxonomy" id="630390"/>
    <lineage>
        <taxon>Eukaryota</taxon>
        <taxon>Fungi</taxon>
        <taxon>Dikarya</taxon>
        <taxon>Basidiomycota</taxon>
        <taxon>Pucciniomycotina</taxon>
        <taxon>Pucciniomycetes</taxon>
        <taxon>Pucciniales</taxon>
        <taxon>Pucciniaceae</taxon>
        <taxon>Puccinia</taxon>
    </lineage>
</organism>
<reference evidence="1" key="2">
    <citation type="submission" date="2016-05" db="EMBL/GenBank/DDBJ databases">
        <title>Comparative analysis highlights variable genome content of wheat rusts and divergence of the mating loci.</title>
        <authorList>
            <person name="Cuomo C.A."/>
            <person name="Bakkeren G."/>
            <person name="Szabo L."/>
            <person name="Khalil H."/>
            <person name="Joly D."/>
            <person name="Goldberg J."/>
            <person name="Young S."/>
            <person name="Zeng Q."/>
            <person name="Fellers J."/>
        </authorList>
    </citation>
    <scope>NUCLEOTIDE SEQUENCE [LARGE SCALE GENOMIC DNA]</scope>
    <source>
        <strain evidence="1">1-1 BBBD Race 1</strain>
    </source>
</reference>
<reference evidence="2" key="4">
    <citation type="submission" date="2025-05" db="UniProtKB">
        <authorList>
            <consortium name="EnsemblFungi"/>
        </authorList>
    </citation>
    <scope>IDENTIFICATION</scope>
    <source>
        <strain evidence="2">isolate 1-1 / race 1 (BBBD)</strain>
    </source>
</reference>
<dbReference type="OrthoDB" id="2507068at2759"/>
<sequence>MSDNSDSPYNNRSLIRVDKLTLGNWVQWKSQFTLYLKRHNLEELLNRKWVEDKKNAKSFKKKNIKALDLLYGAVSKDLHNEILNNDTSFLDAWEALRSSLRVPHTKSFIQCGISPECLLRIILLLSKRHTLNCPT</sequence>
<gene>
    <name evidence="1" type="ORF">PTTG_10556</name>
</gene>
<evidence type="ECO:0000313" key="3">
    <source>
        <dbReference type="Proteomes" id="UP000005240"/>
    </source>
</evidence>
<evidence type="ECO:0000313" key="2">
    <source>
        <dbReference type="EnsemblFungi" id="PTTG_10556-t43_1-p1"/>
    </source>
</evidence>
<dbReference type="VEuPathDB" id="FungiDB:PTTG_10556"/>
<evidence type="ECO:0008006" key="4">
    <source>
        <dbReference type="Google" id="ProtNLM"/>
    </source>
</evidence>